<name>A0A401R5K6_STRNR</name>
<proteinExistence type="predicted"/>
<dbReference type="AlphaFoldDB" id="A0A401R5K6"/>
<sequence>MTLALRSAARRVRLLAALVGVAWVTAFAPPPGARITVLVVLHHPGSGGAG</sequence>
<evidence type="ECO:0000313" key="2">
    <source>
        <dbReference type="Proteomes" id="UP000288351"/>
    </source>
</evidence>
<dbReference type="Proteomes" id="UP000288351">
    <property type="component" value="Unassembled WGS sequence"/>
</dbReference>
<protein>
    <submittedName>
        <fullName evidence="1">Uncharacterized protein</fullName>
    </submittedName>
</protein>
<evidence type="ECO:0000313" key="1">
    <source>
        <dbReference type="EMBL" id="GCB92883.1"/>
    </source>
</evidence>
<organism evidence="1 2">
    <name type="scientific">Streptomyces noursei</name>
    <name type="common">Streptomyces albulus</name>
    <dbReference type="NCBI Taxonomy" id="1971"/>
    <lineage>
        <taxon>Bacteria</taxon>
        <taxon>Bacillati</taxon>
        <taxon>Actinomycetota</taxon>
        <taxon>Actinomycetes</taxon>
        <taxon>Kitasatosporales</taxon>
        <taxon>Streptomycetaceae</taxon>
        <taxon>Streptomyces</taxon>
    </lineage>
</organism>
<dbReference type="EMBL" id="BHXC01000007">
    <property type="protein sequence ID" value="GCB92883.1"/>
    <property type="molecule type" value="Genomic_DNA"/>
</dbReference>
<dbReference type="RefSeq" id="WP_016572026.1">
    <property type="nucleotide sequence ID" value="NZ_BHXC01000007.1"/>
</dbReference>
<comment type="caution">
    <text evidence="1">The sequence shown here is derived from an EMBL/GenBank/DDBJ whole genome shotgun (WGS) entry which is preliminary data.</text>
</comment>
<reference evidence="1 2" key="1">
    <citation type="journal article" date="2019" name="Microbiol. Resour. Announc.">
        <title>Draft Genome Sequence of the Most Traditional epsilon-Poly-l-Lysine Producer, Streptomyces albulus NBRC14147.</title>
        <authorList>
            <person name="Yamanaka K."/>
            <person name="Hamano Y."/>
        </authorList>
    </citation>
    <scope>NUCLEOTIDE SEQUENCE [LARGE SCALE GENOMIC DNA]</scope>
    <source>
        <strain evidence="1 2">NBRC 14147</strain>
    </source>
</reference>
<accession>A0A401R5K6</accession>
<gene>
    <name evidence="1" type="ORF">SALB_05658</name>
</gene>